<evidence type="ECO:0000313" key="3">
    <source>
        <dbReference type="Proteomes" id="UP000015104"/>
    </source>
</evidence>
<dbReference type="Proteomes" id="UP000015104">
    <property type="component" value="Unassembled WGS sequence"/>
</dbReference>
<feature type="chain" id="PRO_5004591571" evidence="1">
    <location>
        <begin position="18"/>
        <end position="257"/>
    </location>
</feature>
<dbReference type="HOGENOM" id="CLU_1031812_0_0_1"/>
<reference evidence="3" key="1">
    <citation type="submission" date="2011-08" db="EMBL/GenBank/DDBJ databases">
        <authorList>
            <person name="Rombauts S."/>
        </authorList>
    </citation>
    <scope>NUCLEOTIDE SEQUENCE</scope>
    <source>
        <strain evidence="3">London</strain>
    </source>
</reference>
<proteinExistence type="predicted"/>
<reference evidence="2" key="2">
    <citation type="submission" date="2015-06" db="UniProtKB">
        <authorList>
            <consortium name="EnsemblMetazoa"/>
        </authorList>
    </citation>
    <scope>IDENTIFICATION</scope>
</reference>
<keyword evidence="3" id="KW-1185">Reference proteome</keyword>
<dbReference type="Pfam" id="PF06585">
    <property type="entry name" value="JHBP"/>
    <property type="match status" value="1"/>
</dbReference>
<dbReference type="STRING" id="32264.T1KFW7"/>
<dbReference type="InterPro" id="IPR038606">
    <property type="entry name" value="To_sf"/>
</dbReference>
<keyword evidence="1" id="KW-0732">Signal</keyword>
<dbReference type="EnsemblMetazoa" id="tetur10g04620.1">
    <property type="protein sequence ID" value="tetur10g04620.1"/>
    <property type="gene ID" value="tetur10g04620"/>
</dbReference>
<dbReference type="Gene3D" id="3.15.10.30">
    <property type="entry name" value="Haemolymph juvenile hormone binding protein"/>
    <property type="match status" value="1"/>
</dbReference>
<dbReference type="EMBL" id="CAEY01000039">
    <property type="status" value="NOT_ANNOTATED_CDS"/>
    <property type="molecule type" value="Genomic_DNA"/>
</dbReference>
<dbReference type="InterPro" id="IPR010562">
    <property type="entry name" value="Haemolymph_juvenile_hormone-bd"/>
</dbReference>
<organism evidence="2 3">
    <name type="scientific">Tetranychus urticae</name>
    <name type="common">Two-spotted spider mite</name>
    <dbReference type="NCBI Taxonomy" id="32264"/>
    <lineage>
        <taxon>Eukaryota</taxon>
        <taxon>Metazoa</taxon>
        <taxon>Ecdysozoa</taxon>
        <taxon>Arthropoda</taxon>
        <taxon>Chelicerata</taxon>
        <taxon>Arachnida</taxon>
        <taxon>Acari</taxon>
        <taxon>Acariformes</taxon>
        <taxon>Trombidiformes</taxon>
        <taxon>Prostigmata</taxon>
        <taxon>Eleutherengona</taxon>
        <taxon>Raphignathae</taxon>
        <taxon>Tetranychoidea</taxon>
        <taxon>Tetranychidae</taxon>
        <taxon>Tetranychus</taxon>
    </lineage>
</organism>
<name>T1KFW7_TETUR</name>
<sequence>MISSIIVTLLLVSSVISTSEPEVKTNDQSTPVSNKQLTDLVMMSFEGFRRLIQESSNLEGDKKEGQPAGPAQYSPIHKKLDPLFLQSPAINEHRDPKSPVVGKLVLTLSNVQISGLSSFRVDKVENKGPTLKFIHTIPKLDSRANYTVDYHLFDAIPLRISEGCFQATIPNAKVNGSFLMFPDVFREWFKVSQFNLTTVVDEEVAIAVDPKYTISDRFVLDRGTMAKFDEALRSLLPELDDILMHTYSKAIEMKLIE</sequence>
<evidence type="ECO:0000313" key="2">
    <source>
        <dbReference type="EnsemblMetazoa" id="tetur10g04620.1"/>
    </source>
</evidence>
<protein>
    <submittedName>
        <fullName evidence="2">Uncharacterized protein</fullName>
    </submittedName>
</protein>
<dbReference type="AlphaFoldDB" id="T1KFW7"/>
<evidence type="ECO:0000256" key="1">
    <source>
        <dbReference type="SAM" id="SignalP"/>
    </source>
</evidence>
<feature type="signal peptide" evidence="1">
    <location>
        <begin position="1"/>
        <end position="17"/>
    </location>
</feature>
<accession>T1KFW7</accession>